<dbReference type="EMBL" id="LT907979">
    <property type="protein sequence ID" value="SOB74326.1"/>
    <property type="molecule type" value="Genomic_DNA"/>
</dbReference>
<evidence type="ECO:0000313" key="2">
    <source>
        <dbReference type="Proteomes" id="UP000274850"/>
    </source>
</evidence>
<gene>
    <name evidence="1" type="ORF">BQ9231_00443</name>
</gene>
<organism evidence="1">
    <name type="scientific">Cedratvirus lausannensis</name>
    <dbReference type="NCBI Taxonomy" id="2023205"/>
    <lineage>
        <taxon>Viruses</taxon>
        <taxon>Pithoviruses</taxon>
        <taxon>Orthocedratvirinae</taxon>
        <taxon>Alphacedratvirus</taxon>
        <taxon>Alphacedratvirus francolausannense</taxon>
    </lineage>
</organism>
<keyword evidence="2" id="KW-1185">Reference proteome</keyword>
<dbReference type="Proteomes" id="UP000274850">
    <property type="component" value="Segment"/>
</dbReference>
<accession>A0A285PYR4</accession>
<evidence type="ECO:0000313" key="1">
    <source>
        <dbReference type="EMBL" id="SOB74326.1"/>
    </source>
</evidence>
<proteinExistence type="predicted"/>
<sequence>MWSKEVLLYPQETEELCLTSRDIIKMVHSLYLTVLKSFSYEELKDLCFAPNSTFPNVFDRDWGIWRDKARADFNISEEFFDLVRSLGGPQRYLQIASYAKLSPLSLAEMHEGEIEGVYEPYTGYIEADKRRDEKALSFFASLITPEQAKQVFDPDYSSLEEDVRITVDNWSLLDRELTYPSPVYDYSYLSLVLRHGRVDILDHILPYYFKLPKGFSVQRGDTVQSDDVLLQTCTWQEFIVLVESMLSSADLRIVDFIVSIYGEKEIRDFINLMNLDARSSLYLHGKPEEAYQIEKRFNNTYADYMVELVLGKKEKYYWLENNQGDIAFLMTLLPFLSTKLLEEFMDEGHDALLYPLTGSLITKHLQERAASSQEAV</sequence>
<name>A0A285PYR4_9VIRU</name>
<protein>
    <submittedName>
        <fullName evidence="1">Uncharacterized protein</fullName>
    </submittedName>
</protein>
<reference evidence="1" key="1">
    <citation type="submission" date="2017-08" db="EMBL/GenBank/DDBJ databases">
        <authorList>
            <person name="de Groot N.N."/>
        </authorList>
    </citation>
    <scope>NUCLEOTIDE SEQUENCE</scope>
</reference>